<accession>A0AAP0P9E8</accession>
<name>A0AAP0P9E8_9MAGN</name>
<dbReference type="EMBL" id="JBBNAG010000005">
    <property type="protein sequence ID" value="KAK9132401.1"/>
    <property type="molecule type" value="Genomic_DNA"/>
</dbReference>
<protein>
    <submittedName>
        <fullName evidence="1">Uncharacterized protein</fullName>
    </submittedName>
</protein>
<dbReference type="Proteomes" id="UP001419268">
    <property type="component" value="Unassembled WGS sequence"/>
</dbReference>
<evidence type="ECO:0000313" key="1">
    <source>
        <dbReference type="EMBL" id="KAK9132401.1"/>
    </source>
</evidence>
<reference evidence="1 2" key="1">
    <citation type="submission" date="2024-01" db="EMBL/GenBank/DDBJ databases">
        <title>Genome assemblies of Stephania.</title>
        <authorList>
            <person name="Yang L."/>
        </authorList>
    </citation>
    <scope>NUCLEOTIDE SEQUENCE [LARGE SCALE GENOMIC DNA]</scope>
    <source>
        <strain evidence="1">JXDWG</strain>
        <tissue evidence="1">Leaf</tissue>
    </source>
</reference>
<keyword evidence="2" id="KW-1185">Reference proteome</keyword>
<evidence type="ECO:0000313" key="2">
    <source>
        <dbReference type="Proteomes" id="UP001419268"/>
    </source>
</evidence>
<sequence length="100" mass="11850">MDCTIGLEDGVRRVLEEEIKEIHDSKKELSKEDIIDCTIEAKVLEEGMIFDTLDEVKLAWVQYARSLGFVAKLRSWHRKRNVLQYLYTGSRYFDKHRLTE</sequence>
<comment type="caution">
    <text evidence="1">The sequence shown here is derived from an EMBL/GenBank/DDBJ whole genome shotgun (WGS) entry which is preliminary data.</text>
</comment>
<gene>
    <name evidence="1" type="ORF">Scep_011929</name>
</gene>
<dbReference type="AlphaFoldDB" id="A0AAP0P9E8"/>
<organism evidence="1 2">
    <name type="scientific">Stephania cephalantha</name>
    <dbReference type="NCBI Taxonomy" id="152367"/>
    <lineage>
        <taxon>Eukaryota</taxon>
        <taxon>Viridiplantae</taxon>
        <taxon>Streptophyta</taxon>
        <taxon>Embryophyta</taxon>
        <taxon>Tracheophyta</taxon>
        <taxon>Spermatophyta</taxon>
        <taxon>Magnoliopsida</taxon>
        <taxon>Ranunculales</taxon>
        <taxon>Menispermaceae</taxon>
        <taxon>Menispermoideae</taxon>
        <taxon>Cissampelideae</taxon>
        <taxon>Stephania</taxon>
    </lineage>
</organism>
<proteinExistence type="predicted"/>